<dbReference type="KEGG" id="bur:Bcep18194_B1504"/>
<name>Q396J3_BURL3</name>
<gene>
    <name evidence="1" type="ordered locus">Bcep18194_B1504</name>
</gene>
<dbReference type="AlphaFoldDB" id="Q396J3"/>
<accession>Q396J3</accession>
<sequence length="129" mass="14765">MHGNKKRTMTNLIRFRVRPVFHGSDLLVEVLDDHRTVDFPNVAAILQDTLHSVQVPHPDGLDEPEVALSQDRYFSYWTYARGSYEIDDDIWGLFVTATINNLPIVADIEKALLSTGKFVKEEVDFSAFR</sequence>
<dbReference type="EMBL" id="CP000152">
    <property type="protein sequence ID" value="ABB11618.1"/>
    <property type="molecule type" value="Genomic_DNA"/>
</dbReference>
<dbReference type="Proteomes" id="UP000002705">
    <property type="component" value="Chromosome 2"/>
</dbReference>
<dbReference type="PATRIC" id="fig|482957.22.peg.5201"/>
<proteinExistence type="predicted"/>
<dbReference type="HOGENOM" id="CLU_2033672_0_0_4"/>
<reference evidence="1" key="1">
    <citation type="submission" date="2005-10" db="EMBL/GenBank/DDBJ databases">
        <title>Complete sequence of chromosome 2 of Burkholderia sp. 383.</title>
        <authorList>
            <consortium name="US DOE Joint Genome Institute"/>
            <person name="Copeland A."/>
            <person name="Lucas S."/>
            <person name="Lapidus A."/>
            <person name="Barry K."/>
            <person name="Detter J.C."/>
            <person name="Glavina T."/>
            <person name="Hammon N."/>
            <person name="Israni S."/>
            <person name="Pitluck S."/>
            <person name="Chain P."/>
            <person name="Malfatti S."/>
            <person name="Shin M."/>
            <person name="Vergez L."/>
            <person name="Schmutz J."/>
            <person name="Larimer F."/>
            <person name="Land M."/>
            <person name="Kyrpides N."/>
            <person name="Lykidis A."/>
            <person name="Richardson P."/>
        </authorList>
    </citation>
    <scope>NUCLEOTIDE SEQUENCE [LARGE SCALE GENOMIC DNA]</scope>
    <source>
        <strain evidence="1">383</strain>
    </source>
</reference>
<keyword evidence="2" id="KW-1185">Reference proteome</keyword>
<organism evidence="1 2">
    <name type="scientific">Burkholderia lata (strain ATCC 17760 / DSM 23089 / LMG 22485 / NCIMB 9086 / R18194 / 383)</name>
    <dbReference type="NCBI Taxonomy" id="482957"/>
    <lineage>
        <taxon>Bacteria</taxon>
        <taxon>Pseudomonadati</taxon>
        <taxon>Pseudomonadota</taxon>
        <taxon>Betaproteobacteria</taxon>
        <taxon>Burkholderiales</taxon>
        <taxon>Burkholderiaceae</taxon>
        <taxon>Burkholderia</taxon>
        <taxon>Burkholderia cepacia complex</taxon>
    </lineage>
</organism>
<evidence type="ECO:0000313" key="2">
    <source>
        <dbReference type="Proteomes" id="UP000002705"/>
    </source>
</evidence>
<protein>
    <submittedName>
        <fullName evidence="1">Uncharacterized protein</fullName>
    </submittedName>
</protein>
<evidence type="ECO:0000313" key="1">
    <source>
        <dbReference type="EMBL" id="ABB11618.1"/>
    </source>
</evidence>